<proteinExistence type="predicted"/>
<feature type="non-terminal residue" evidence="1">
    <location>
        <position position="93"/>
    </location>
</feature>
<dbReference type="Proteomes" id="UP000789405">
    <property type="component" value="Unassembled WGS sequence"/>
</dbReference>
<dbReference type="AlphaFoldDB" id="A0A9N9PF88"/>
<evidence type="ECO:0000313" key="2">
    <source>
        <dbReference type="Proteomes" id="UP000789405"/>
    </source>
</evidence>
<evidence type="ECO:0000313" key="1">
    <source>
        <dbReference type="EMBL" id="CAG8810867.1"/>
    </source>
</evidence>
<feature type="non-terminal residue" evidence="1">
    <location>
        <position position="1"/>
    </location>
</feature>
<name>A0A9N9PF88_9GLOM</name>
<protein>
    <submittedName>
        <fullName evidence="1">5556_t:CDS:1</fullName>
    </submittedName>
</protein>
<accession>A0A9N9PF88</accession>
<dbReference type="SUPFAM" id="SSF46689">
    <property type="entry name" value="Homeodomain-like"/>
    <property type="match status" value="1"/>
</dbReference>
<gene>
    <name evidence="1" type="ORF">DERYTH_LOCUS25367</name>
</gene>
<dbReference type="Gene3D" id="1.10.10.60">
    <property type="entry name" value="Homeodomain-like"/>
    <property type="match status" value="1"/>
</dbReference>
<keyword evidence="2" id="KW-1185">Reference proteome</keyword>
<sequence length="93" mass="10853">KELTEFEHDEIVGLRKAKHSIREIAEILKRSRKAVENAINDYFKKNKTSAAQRSGRPKKLSERDDRQIIKIIKKKPKSTINEVIQELNKLNIS</sequence>
<organism evidence="1 2">
    <name type="scientific">Dentiscutata erythropus</name>
    <dbReference type="NCBI Taxonomy" id="1348616"/>
    <lineage>
        <taxon>Eukaryota</taxon>
        <taxon>Fungi</taxon>
        <taxon>Fungi incertae sedis</taxon>
        <taxon>Mucoromycota</taxon>
        <taxon>Glomeromycotina</taxon>
        <taxon>Glomeromycetes</taxon>
        <taxon>Diversisporales</taxon>
        <taxon>Gigasporaceae</taxon>
        <taxon>Dentiscutata</taxon>
    </lineage>
</organism>
<comment type="caution">
    <text evidence="1">The sequence shown here is derived from an EMBL/GenBank/DDBJ whole genome shotgun (WGS) entry which is preliminary data.</text>
</comment>
<dbReference type="OrthoDB" id="4843387at2759"/>
<dbReference type="InterPro" id="IPR009057">
    <property type="entry name" value="Homeodomain-like_sf"/>
</dbReference>
<reference evidence="1" key="1">
    <citation type="submission" date="2021-06" db="EMBL/GenBank/DDBJ databases">
        <authorList>
            <person name="Kallberg Y."/>
            <person name="Tangrot J."/>
            <person name="Rosling A."/>
        </authorList>
    </citation>
    <scope>NUCLEOTIDE SEQUENCE</scope>
    <source>
        <strain evidence="1">MA453B</strain>
    </source>
</reference>
<dbReference type="EMBL" id="CAJVPY010046858">
    <property type="protein sequence ID" value="CAG8810867.1"/>
    <property type="molecule type" value="Genomic_DNA"/>
</dbReference>